<dbReference type="CDD" id="cd06261">
    <property type="entry name" value="TM_PBP2"/>
    <property type="match status" value="1"/>
</dbReference>
<evidence type="ECO:0000313" key="10">
    <source>
        <dbReference type="Proteomes" id="UP000077412"/>
    </source>
</evidence>
<dbReference type="InterPro" id="IPR000515">
    <property type="entry name" value="MetI-like"/>
</dbReference>
<dbReference type="EMBL" id="CP016761">
    <property type="protein sequence ID" value="ANX13933.1"/>
    <property type="molecule type" value="Genomic_DNA"/>
</dbReference>
<dbReference type="GO" id="GO:0005886">
    <property type="term" value="C:plasma membrane"/>
    <property type="evidence" value="ECO:0007669"/>
    <property type="project" value="UniProtKB-SubCell"/>
</dbReference>
<comment type="subcellular location">
    <subcellularLocation>
        <location evidence="1 7">Cell membrane</location>
        <topology evidence="1 7">Multi-pass membrane protein</topology>
    </subcellularLocation>
</comment>
<gene>
    <name evidence="9" type="ORF">ABE41_018125</name>
</gene>
<keyword evidence="5 7" id="KW-1133">Transmembrane helix</keyword>
<dbReference type="PANTHER" id="PTHR30151">
    <property type="entry name" value="ALKANE SULFONATE ABC TRANSPORTER-RELATED, MEMBRANE SUBUNIT"/>
    <property type="match status" value="1"/>
</dbReference>
<evidence type="ECO:0000256" key="6">
    <source>
        <dbReference type="ARBA" id="ARBA00023136"/>
    </source>
</evidence>
<keyword evidence="2 7" id="KW-0813">Transport</keyword>
<name>A0A1B1Z912_9BACL</name>
<keyword evidence="6 7" id="KW-0472">Membrane</keyword>
<comment type="similarity">
    <text evidence="7">Belongs to the binding-protein-dependent transport system permease family.</text>
</comment>
<dbReference type="GO" id="GO:0042918">
    <property type="term" value="P:alkanesulfonate transmembrane transport"/>
    <property type="evidence" value="ECO:0007669"/>
    <property type="project" value="UniProtKB-ARBA"/>
</dbReference>
<dbReference type="Pfam" id="PF00528">
    <property type="entry name" value="BPD_transp_1"/>
    <property type="match status" value="1"/>
</dbReference>
<evidence type="ECO:0000256" key="1">
    <source>
        <dbReference type="ARBA" id="ARBA00004651"/>
    </source>
</evidence>
<feature type="transmembrane region" description="Helical" evidence="7">
    <location>
        <begin position="134"/>
        <end position="165"/>
    </location>
</feature>
<feature type="transmembrane region" description="Helical" evidence="7">
    <location>
        <begin position="36"/>
        <end position="58"/>
    </location>
</feature>
<evidence type="ECO:0000256" key="2">
    <source>
        <dbReference type="ARBA" id="ARBA00022448"/>
    </source>
</evidence>
<proteinExistence type="inferred from homology"/>
<dbReference type="STRING" id="255247.ABE41_018125"/>
<feature type="domain" description="ABC transmembrane type-1" evidence="8">
    <location>
        <begin position="86"/>
        <end position="266"/>
    </location>
</feature>
<dbReference type="PANTHER" id="PTHR30151:SF38">
    <property type="entry name" value="ALIPHATIC SULFONATES TRANSPORT PERMEASE PROTEIN SSUC-RELATED"/>
    <property type="match status" value="1"/>
</dbReference>
<sequence length="277" mass="30318">MIPKLKELNSDIQAQKRQKVIIKNKVAFLDKNISNVYAPLGVITILVVWQIVSMSGLVNEFTLPSPSTILLTAWELIKDGSLWTEISASLYRLGWGYFFGCIAGIAIGIILGFSKLSEKVGMPIVNTLYPIPKIAILPLIMLWLGIGEVSKITVIAIGVFFPVVYNTYTGVTQTQRLLINVAVTFGASRMDLVKKVILPSSFPMMLSGMRIAAGTALLILVSAEMVAAEHGIGAFILQNADLLIISKVMVGVFILCILGLLFNQGLAWLEKKLIPWR</sequence>
<dbReference type="Proteomes" id="UP000077412">
    <property type="component" value="Chromosome"/>
</dbReference>
<keyword evidence="3" id="KW-1003">Cell membrane</keyword>
<evidence type="ECO:0000256" key="7">
    <source>
        <dbReference type="RuleBase" id="RU363032"/>
    </source>
</evidence>
<dbReference type="PROSITE" id="PS50928">
    <property type="entry name" value="ABC_TM1"/>
    <property type="match status" value="1"/>
</dbReference>
<feature type="transmembrane region" description="Helical" evidence="7">
    <location>
        <begin position="95"/>
        <end position="113"/>
    </location>
</feature>
<dbReference type="AlphaFoldDB" id="A0A1B1Z912"/>
<dbReference type="OrthoDB" id="9804353at2"/>
<feature type="transmembrane region" description="Helical" evidence="7">
    <location>
        <begin position="248"/>
        <end position="269"/>
    </location>
</feature>
<feature type="transmembrane region" description="Helical" evidence="7">
    <location>
        <begin position="209"/>
        <end position="228"/>
    </location>
</feature>
<dbReference type="Gene3D" id="1.10.3720.10">
    <property type="entry name" value="MetI-like"/>
    <property type="match status" value="1"/>
</dbReference>
<dbReference type="KEGG" id="far:ABE41_018125"/>
<keyword evidence="10" id="KW-1185">Reference proteome</keyword>
<dbReference type="InterPro" id="IPR035906">
    <property type="entry name" value="MetI-like_sf"/>
</dbReference>
<evidence type="ECO:0000256" key="5">
    <source>
        <dbReference type="ARBA" id="ARBA00022989"/>
    </source>
</evidence>
<dbReference type="RefSeq" id="WP_066293424.1">
    <property type="nucleotide sequence ID" value="NZ_CP016761.1"/>
</dbReference>
<reference evidence="9 10" key="1">
    <citation type="submission" date="2016-08" db="EMBL/GenBank/DDBJ databases">
        <title>Complete genome sequence of Fictibacillus arsenicus G25-54, a strain with toxicity to nematodes and a potential arsenic-resistance activity.</title>
        <authorList>
            <person name="Zheng Z."/>
        </authorList>
    </citation>
    <scope>NUCLEOTIDE SEQUENCE [LARGE SCALE GENOMIC DNA]</scope>
    <source>
        <strain evidence="9 10">G25-54</strain>
    </source>
</reference>
<evidence type="ECO:0000259" key="8">
    <source>
        <dbReference type="PROSITE" id="PS50928"/>
    </source>
</evidence>
<dbReference type="FunFam" id="1.10.3720.10:FF:000003">
    <property type="entry name" value="Aliphatic sulfonate ABC transporter permease"/>
    <property type="match status" value="1"/>
</dbReference>
<organism evidence="9 10">
    <name type="scientific">Fictibacillus arsenicus</name>
    <dbReference type="NCBI Taxonomy" id="255247"/>
    <lineage>
        <taxon>Bacteria</taxon>
        <taxon>Bacillati</taxon>
        <taxon>Bacillota</taxon>
        <taxon>Bacilli</taxon>
        <taxon>Bacillales</taxon>
        <taxon>Fictibacillaceae</taxon>
        <taxon>Fictibacillus</taxon>
    </lineage>
</organism>
<dbReference type="SUPFAM" id="SSF161098">
    <property type="entry name" value="MetI-like"/>
    <property type="match status" value="1"/>
</dbReference>
<accession>A0A1B1Z912</accession>
<evidence type="ECO:0000313" key="9">
    <source>
        <dbReference type="EMBL" id="ANX13933.1"/>
    </source>
</evidence>
<protein>
    <submittedName>
        <fullName evidence="9">ABC transporter permease</fullName>
    </submittedName>
</protein>
<evidence type="ECO:0000256" key="3">
    <source>
        <dbReference type="ARBA" id="ARBA00022475"/>
    </source>
</evidence>
<keyword evidence="4 7" id="KW-0812">Transmembrane</keyword>
<evidence type="ECO:0000256" key="4">
    <source>
        <dbReference type="ARBA" id="ARBA00022692"/>
    </source>
</evidence>